<feature type="compositionally biased region" description="Polar residues" evidence="1">
    <location>
        <begin position="330"/>
        <end position="357"/>
    </location>
</feature>
<evidence type="ECO:0000313" key="2">
    <source>
        <dbReference type="EMBL" id="KAK6501794.1"/>
    </source>
</evidence>
<feature type="region of interest" description="Disordered" evidence="1">
    <location>
        <begin position="1"/>
        <end position="104"/>
    </location>
</feature>
<protein>
    <submittedName>
        <fullName evidence="2">Uncharacterized protein</fullName>
    </submittedName>
</protein>
<feature type="region of interest" description="Disordered" evidence="1">
    <location>
        <begin position="590"/>
        <end position="609"/>
    </location>
</feature>
<feature type="compositionally biased region" description="Basic and acidic residues" evidence="1">
    <location>
        <begin position="590"/>
        <end position="606"/>
    </location>
</feature>
<dbReference type="Proteomes" id="UP001370758">
    <property type="component" value="Unassembled WGS sequence"/>
</dbReference>
<feature type="compositionally biased region" description="Basic and acidic residues" evidence="1">
    <location>
        <begin position="234"/>
        <end position="249"/>
    </location>
</feature>
<name>A0AAV9W4B3_9PEZI</name>
<reference evidence="2 3" key="1">
    <citation type="submission" date="2023-08" db="EMBL/GenBank/DDBJ databases">
        <authorList>
            <person name="Palmer J.M."/>
        </authorList>
    </citation>
    <scope>NUCLEOTIDE SEQUENCE [LARGE SCALE GENOMIC DNA]</scope>
    <source>
        <strain evidence="2 3">TWF481</strain>
    </source>
</reference>
<feature type="compositionally biased region" description="Polar residues" evidence="1">
    <location>
        <begin position="14"/>
        <end position="36"/>
    </location>
</feature>
<evidence type="ECO:0000256" key="1">
    <source>
        <dbReference type="SAM" id="MobiDB-lite"/>
    </source>
</evidence>
<comment type="caution">
    <text evidence="2">The sequence shown here is derived from an EMBL/GenBank/DDBJ whole genome shotgun (WGS) entry which is preliminary data.</text>
</comment>
<organism evidence="2 3">
    <name type="scientific">Arthrobotrys musiformis</name>
    <dbReference type="NCBI Taxonomy" id="47236"/>
    <lineage>
        <taxon>Eukaryota</taxon>
        <taxon>Fungi</taxon>
        <taxon>Dikarya</taxon>
        <taxon>Ascomycota</taxon>
        <taxon>Pezizomycotina</taxon>
        <taxon>Orbiliomycetes</taxon>
        <taxon>Orbiliales</taxon>
        <taxon>Orbiliaceae</taxon>
        <taxon>Arthrobotrys</taxon>
    </lineage>
</organism>
<feature type="compositionally biased region" description="Basic and acidic residues" evidence="1">
    <location>
        <begin position="1"/>
        <end position="10"/>
    </location>
</feature>
<evidence type="ECO:0000313" key="3">
    <source>
        <dbReference type="Proteomes" id="UP001370758"/>
    </source>
</evidence>
<accession>A0AAV9W4B3</accession>
<feature type="compositionally biased region" description="Polar residues" evidence="1">
    <location>
        <begin position="250"/>
        <end position="270"/>
    </location>
</feature>
<gene>
    <name evidence="2" type="ORF">TWF481_009618</name>
</gene>
<feature type="compositionally biased region" description="Basic residues" evidence="1">
    <location>
        <begin position="67"/>
        <end position="78"/>
    </location>
</feature>
<feature type="compositionally biased region" description="Polar residues" evidence="1">
    <location>
        <begin position="211"/>
        <end position="227"/>
    </location>
</feature>
<feature type="region of interest" description="Disordered" evidence="1">
    <location>
        <begin position="146"/>
        <end position="365"/>
    </location>
</feature>
<keyword evidence="3" id="KW-1185">Reference proteome</keyword>
<dbReference type="EMBL" id="JAVHJL010000006">
    <property type="protein sequence ID" value="KAK6501794.1"/>
    <property type="molecule type" value="Genomic_DNA"/>
</dbReference>
<sequence>MKENNAEDGIRYGSETTYVSWSTSPARKPADTSQRTATREEVFEKRKRHKMHESRQKTATARASGKKEKHTSRKKKKERTKEPRIPQPAFGALASSAVESEHLSGARLTVRPQISAGLFHKGRVSRLRTRAALPDLSFCEMDFLQNGAPRPENRPIQQSGEEKKSNSKRQAERDTNEEISTFFKRATPSRRKEDADAPSSRSRQHAAPSVMQDQPNQAAIQPRQHGTASRCKPSSRDHQARHPLEETSHRSSSCLQTSPCRNKTSISTPNYLEPRSERPIFGSISGNTHSISRSQSRSSETDNPVVTWLRKTPREFPMGLENDLRDKRTYSNSSGRDFNRLSNSPNPRSAKMSTNSPAAAAPQGRIEVDLNVGERSSIHPENVMTGGVADSSPPCLQVERPVPRWQFNIAREPDRYFGPHDSIFGRPIHTIPGIDLQFERVCLPSPQRLTSRFEPGPVFNQPRPNDNGTRDEEIRFHRTVFSTPRDEQVHLRGGSVYWDDKPEITQPPLHRRAREVEATSPYYNNRDLVWQERREHEREHHVAYDMGLDDRAMDRYTNLEADFQSYDMRRSAALDEFTFGDDTGEYYEQEEFRPERHQSHQPRGGELELPEPLMIGPMRFWRRRQL</sequence>
<dbReference type="AlphaFoldDB" id="A0AAV9W4B3"/>
<proteinExistence type="predicted"/>
<feature type="compositionally biased region" description="Basic and acidic residues" evidence="1">
    <location>
        <begin position="160"/>
        <end position="176"/>
    </location>
</feature>